<dbReference type="InterPro" id="IPR027417">
    <property type="entry name" value="P-loop_NTPase"/>
</dbReference>
<evidence type="ECO:0000256" key="2">
    <source>
        <dbReference type="ARBA" id="ARBA00022763"/>
    </source>
</evidence>
<dbReference type="PROSITE" id="PS51192">
    <property type="entry name" value="HELICASE_ATP_BIND_1"/>
    <property type="match status" value="1"/>
</dbReference>
<evidence type="ECO:0000256" key="4">
    <source>
        <dbReference type="ARBA" id="ARBA00022806"/>
    </source>
</evidence>
<dbReference type="RefSeq" id="WP_268261985.1">
    <property type="nucleotide sequence ID" value="NZ_JALQCX010000018.1"/>
</dbReference>
<dbReference type="InterPro" id="IPR014001">
    <property type="entry name" value="Helicase_ATP-bd"/>
</dbReference>
<keyword evidence="7" id="KW-0234">DNA repair</keyword>
<feature type="domain" description="Helicase C-terminal" evidence="10">
    <location>
        <begin position="265"/>
        <end position="416"/>
    </location>
</feature>
<proteinExistence type="predicted"/>
<reference evidence="11 12" key="2">
    <citation type="journal article" date="2023" name="Plant Pathol.">
        <title>Dismantling and reorganizing Pseudomonas marginalis sensu#lato.</title>
        <authorList>
            <person name="Sawada H."/>
            <person name="Fujikawa T."/>
            <person name="Satou M."/>
        </authorList>
    </citation>
    <scope>NUCLEOTIDE SEQUENCE [LARGE SCALE GENOMIC DNA]</scope>
    <source>
        <strain evidence="11 12">MAFF 302046</strain>
    </source>
</reference>
<sequence>MNLPHCVDNALAGFHPAVSAWFQLAFPAATPAQARAWPLIRQRRSTLIAAPTGSGKTLTAFLAVLDDLVQQGLAQGGTLPAQTLVIYVSPLKALSNDIQINLQTPLAGITEQLRVLGLPELSISTAVRTGDTAQKERTAMRKSAPHILVTTPESLYVLLGSDSGRQMLSTARTVIVDEIHAIAASKRGSHLALSLERLQALCAEPLLRIGLSATQKPIATVARFLVGRDRPCEIVDIGHARPRDLGIEVPPTPLSAVMANDVWDLLYERLAELAREHRTTLVFVNTRRLAERLTRHLSERLGQQAVAAHHGSLAKEQRLNAEQRLKRGELQVLVATASLELGIDIGEVDLVCQIGSPGSISAFLQRVGRSGHQVRGTPKGRLFALTRDDLIECAALLDSVRRGELDSLVLPIAPLDVLAQQIIAEVSCQEWSETALLEMLRRATPYANLDPNQFQAVLRQLAEGYNGRQGLRSAYLHRDAVSGTLRGRRGSQLTALTSGGTIPDNADYAVLLEPQGLNIGSVNEDFAVESIAGDVFQLGNVSYRILRVETGKVRVEDAQGQPPNIPFWLGEAPGRSAELSAAVARLLQQLDERLAATPGNLQPALDWLTGELGLDPASAGQLLDYLARARQSLGALPSQDCLIMERFFDESGGTQLVIHSPFGSRINRAWGLALRKRFCRTFNFELQAAASEDAIVLSLSTSHSFELADVWRYLHSNSAEHILIQALLEAPLFGVRWRWNAGVALALPRFVGGRKVAPQIQRMKSEDLIASVFPDQIACLENLAGEREIPDHPLVQQTLDDCLHEAMDSQGWLALLRRMEQGQVRLISRDLPAPSPLAAEILSAKPYTFLDDAPLEERRTQAVLSRRWSDPQSTDDLGALDAEAIAAVALEAWPAPGGVDEMHETLMNLACISDAEAQANTHWPEWLRALAASGRASRLQRPDGGGLWLPLERLCCLQTLYPQADLQPPLSALPGFDQPWTPEAAAVEVIRARLSGFAPLSLTQIATPLGLPAGQVTQALAQLEREGYVLRGRFTPAGTEEQWCERHLLARIHRYTVKRLRREIEPVSLQDFMRFLFDWQHVSSHTQGQGSAMLGEIVSQLEGYPAAAGAWDSELLPARLKDYSGSWLDELCRSGKVAWSRLSATPKTAGANLRSTPIVLLPRRQVALWGELTAPGETRELSPKAHKVQQALSEHGALFFDELLHEAHLLRSELESALQELVAAGQVNADSFAGLRALITPASKRQNRSSRRGRGAFVGGMDDAGRWALLRRPGSPKPGARPGALPEATLEHVVMTLLRRYGVLFWRLLEREADWLPSWRELLRTLHRLEARGEIRGGRFVSGLAGEQFALPEAIPLLREVRRRPLDGSLIGVCGVDPLNLAGTLLPGPKVAALAGNRLVYRDGLPAAAEIAGQQHIWLELDPAAATQLRNKLTRH</sequence>
<keyword evidence="6" id="KW-0238">DNA-binding</keyword>
<organism evidence="11 12">
    <name type="scientific">Pseudomonas morbosilactucae</name>
    <dbReference type="NCBI Taxonomy" id="2938197"/>
    <lineage>
        <taxon>Bacteria</taxon>
        <taxon>Pseudomonadati</taxon>
        <taxon>Pseudomonadota</taxon>
        <taxon>Gammaproteobacteria</taxon>
        <taxon>Pseudomonadales</taxon>
        <taxon>Pseudomonadaceae</taxon>
        <taxon>Pseudomonas</taxon>
    </lineage>
</organism>
<dbReference type="Proteomes" id="UP001155163">
    <property type="component" value="Unassembled WGS sequence"/>
</dbReference>
<dbReference type="CDD" id="cd18796">
    <property type="entry name" value="SF2_C_LHR"/>
    <property type="match status" value="1"/>
</dbReference>
<dbReference type="Gene3D" id="3.40.50.300">
    <property type="entry name" value="P-loop containing nucleotide triphosphate hydrolases"/>
    <property type="match status" value="2"/>
</dbReference>
<evidence type="ECO:0000313" key="11">
    <source>
        <dbReference type="EMBL" id="MCK9814772.1"/>
    </source>
</evidence>
<dbReference type="InterPro" id="IPR001650">
    <property type="entry name" value="Helicase_C-like"/>
</dbReference>
<dbReference type="InterPro" id="IPR055368">
    <property type="entry name" value="WH3_Lhr"/>
</dbReference>
<evidence type="ECO:0000256" key="8">
    <source>
        <dbReference type="ARBA" id="ARBA00023235"/>
    </source>
</evidence>
<dbReference type="PANTHER" id="PTHR47962">
    <property type="entry name" value="ATP-DEPENDENT HELICASE LHR-RELATED-RELATED"/>
    <property type="match status" value="1"/>
</dbReference>
<feature type="domain" description="Helicase ATP-binding" evidence="9">
    <location>
        <begin position="37"/>
        <end position="233"/>
    </location>
</feature>
<name>A0ABT0JFS6_9PSED</name>
<keyword evidence="3" id="KW-0378">Hydrolase</keyword>
<evidence type="ECO:0000256" key="3">
    <source>
        <dbReference type="ARBA" id="ARBA00022801"/>
    </source>
</evidence>
<evidence type="ECO:0000256" key="5">
    <source>
        <dbReference type="ARBA" id="ARBA00022840"/>
    </source>
</evidence>
<dbReference type="EMBL" id="JALQCX010000018">
    <property type="protein sequence ID" value="MCK9814772.1"/>
    <property type="molecule type" value="Genomic_DNA"/>
</dbReference>
<dbReference type="Pfam" id="PF00271">
    <property type="entry name" value="Helicase_C"/>
    <property type="match status" value="1"/>
</dbReference>
<reference evidence="11 12" key="1">
    <citation type="journal article" date="2022" name="Int. J. Syst. Evol. Microbiol.">
        <title>Pseudomonas aegrilactucae sp. nov. and Pseudomonas morbosilactucae sp. nov., pathogens causing bacterial rot of lettuce in Japan.</title>
        <authorList>
            <person name="Sawada H."/>
            <person name="Fujikawa T."/>
            <person name="Satou M."/>
        </authorList>
    </citation>
    <scope>NUCLEOTIDE SEQUENCE [LARGE SCALE GENOMIC DNA]</scope>
    <source>
        <strain evidence="11 12">MAFF 302046</strain>
    </source>
</reference>
<dbReference type="SUPFAM" id="SSF52540">
    <property type="entry name" value="P-loop containing nucleoside triphosphate hydrolases"/>
    <property type="match status" value="1"/>
</dbReference>
<evidence type="ECO:0000313" key="12">
    <source>
        <dbReference type="Proteomes" id="UP001155163"/>
    </source>
</evidence>
<dbReference type="InterPro" id="IPR045628">
    <property type="entry name" value="Lhr_WH_dom"/>
</dbReference>
<keyword evidence="8" id="KW-0413">Isomerase</keyword>
<dbReference type="Pfam" id="PF19306">
    <property type="entry name" value="WHD_Lhr"/>
    <property type="match status" value="1"/>
</dbReference>
<keyword evidence="2" id="KW-0227">DNA damage</keyword>
<keyword evidence="1" id="KW-0547">Nucleotide-binding</keyword>
<dbReference type="Pfam" id="PF08494">
    <property type="entry name" value="DEAD_assoc"/>
    <property type="match status" value="1"/>
</dbReference>
<comment type="caution">
    <text evidence="11">The sequence shown here is derived from an EMBL/GenBank/DDBJ whole genome shotgun (WGS) entry which is preliminary data.</text>
</comment>
<evidence type="ECO:0000256" key="7">
    <source>
        <dbReference type="ARBA" id="ARBA00023204"/>
    </source>
</evidence>
<dbReference type="SMART" id="SM00490">
    <property type="entry name" value="HELICc"/>
    <property type="match status" value="1"/>
</dbReference>
<dbReference type="InterPro" id="IPR011545">
    <property type="entry name" value="DEAD/DEAH_box_helicase_dom"/>
</dbReference>
<dbReference type="InterPro" id="IPR052511">
    <property type="entry name" value="ATP-dep_Helicase"/>
</dbReference>
<evidence type="ECO:0000256" key="6">
    <source>
        <dbReference type="ARBA" id="ARBA00023125"/>
    </source>
</evidence>
<dbReference type="PROSITE" id="PS51194">
    <property type="entry name" value="HELICASE_CTER"/>
    <property type="match status" value="1"/>
</dbReference>
<keyword evidence="12" id="KW-1185">Reference proteome</keyword>
<gene>
    <name evidence="11" type="ORF">M1B35_11685</name>
</gene>
<keyword evidence="5" id="KW-0067">ATP-binding</keyword>
<accession>A0ABT0JFS6</accession>
<dbReference type="Pfam" id="PF23235">
    <property type="entry name" value="WHD_3rd_Lhr"/>
    <property type="match status" value="1"/>
</dbReference>
<dbReference type="InterPro" id="IPR013701">
    <property type="entry name" value="Lhr-like_DEAD/DEAH_assoc"/>
</dbReference>
<dbReference type="SMART" id="SM00487">
    <property type="entry name" value="DEXDc"/>
    <property type="match status" value="1"/>
</dbReference>
<evidence type="ECO:0000256" key="1">
    <source>
        <dbReference type="ARBA" id="ARBA00022741"/>
    </source>
</evidence>
<evidence type="ECO:0000259" key="9">
    <source>
        <dbReference type="PROSITE" id="PS51192"/>
    </source>
</evidence>
<dbReference type="PANTHER" id="PTHR47962:SF5">
    <property type="entry name" value="ATP-DEPENDENT HELICASE LHR-RELATED"/>
    <property type="match status" value="1"/>
</dbReference>
<evidence type="ECO:0000259" key="10">
    <source>
        <dbReference type="PROSITE" id="PS51194"/>
    </source>
</evidence>
<dbReference type="InterPro" id="IPR055367">
    <property type="entry name" value="WH4_Lhr"/>
</dbReference>
<dbReference type="Pfam" id="PF00270">
    <property type="entry name" value="DEAD"/>
    <property type="match status" value="1"/>
</dbReference>
<dbReference type="Pfam" id="PF23234">
    <property type="entry name" value="WHD_4th_Lhr"/>
    <property type="match status" value="1"/>
</dbReference>
<keyword evidence="4 11" id="KW-0347">Helicase</keyword>
<protein>
    <submittedName>
        <fullName evidence="11">DEAD/DEAH box helicase</fullName>
    </submittedName>
</protein>
<dbReference type="GO" id="GO:0004386">
    <property type="term" value="F:helicase activity"/>
    <property type="evidence" value="ECO:0007669"/>
    <property type="project" value="UniProtKB-KW"/>
</dbReference>